<dbReference type="SUPFAM" id="SSF56801">
    <property type="entry name" value="Acetyl-CoA synthetase-like"/>
    <property type="match status" value="1"/>
</dbReference>
<dbReference type="NCBIfam" id="NF005857">
    <property type="entry name" value="PRK07786.1"/>
    <property type="match status" value="1"/>
</dbReference>
<dbReference type="InterPro" id="IPR045851">
    <property type="entry name" value="AMP-bd_C_sf"/>
</dbReference>
<feature type="domain" description="AMP-dependent synthetase/ligase" evidence="3">
    <location>
        <begin position="35"/>
        <end position="395"/>
    </location>
</feature>
<proteinExistence type="inferred from homology"/>
<gene>
    <name evidence="5" type="primary">fadK_1</name>
    <name evidence="5" type="ORF">NCTC10994_02314</name>
</gene>
<dbReference type="GO" id="GO:0016878">
    <property type="term" value="F:acid-thiol ligase activity"/>
    <property type="evidence" value="ECO:0007669"/>
    <property type="project" value="UniProtKB-ARBA"/>
</dbReference>
<dbReference type="PANTHER" id="PTHR43767">
    <property type="entry name" value="LONG-CHAIN-FATTY-ACID--COA LIGASE"/>
    <property type="match status" value="1"/>
</dbReference>
<dbReference type="KEGG" id="rcr:NCTC10994_02314"/>
<organism evidence="5 6">
    <name type="scientific">Rhodococcus coprophilus</name>
    <dbReference type="NCBI Taxonomy" id="38310"/>
    <lineage>
        <taxon>Bacteria</taxon>
        <taxon>Bacillati</taxon>
        <taxon>Actinomycetota</taxon>
        <taxon>Actinomycetes</taxon>
        <taxon>Mycobacteriales</taxon>
        <taxon>Nocardiaceae</taxon>
        <taxon>Rhodococcus</taxon>
    </lineage>
</organism>
<evidence type="ECO:0000313" key="6">
    <source>
        <dbReference type="Proteomes" id="UP000249091"/>
    </source>
</evidence>
<name>A0A2X4UE22_9NOCA</name>
<sequence>MVPPEATPGSTSPRSTVAESARFRNNNWNNQVSRHALMIPDRTALRFLGESITWSQLDERVEKLANALSRRGIGFGDRVIVLMLNRPEYLETVLAANALGAIAVPVNFRLTVPEVAFLVADSGAKAIVAEGPLVPLAAAARDQSEGIELFVTLDAEPSGDSVAYADLVSEEGAARTPVEIPNDTPALIMYTSGTTGRPKGAVLTHSNMEAQSLTCIRAFRLFDESGIGFCASPMFHIAALGSIAPSLMLGTATVIHPVGAFDPEVLLDVLESEQVTSLFLVPVQWQAVCAAQQANPRKLKLRNISWGAAPSSDTILRAMAEAFPDAFNVAVFGQTEMSPITCVLDGQDAIRKLGSVGRVIPTIQARVVDDAMNDVEPGQVGEIVYRGPTMMREYWNNPTSTADAFYGGWFHSGDLVRVDDEGFVYVVDRKKDMIISGGENIYCAEVENVLFGHPKILEAAVIGRPDNKWGEVPVAVVALAAGTDDLTIEELQPYLDEHLARYKHPKEVVIVEALPRNASGKVVKGELRGGVSAVAQG</sequence>
<accession>A0A2X4UE22</accession>
<dbReference type="Pfam" id="PF00501">
    <property type="entry name" value="AMP-binding"/>
    <property type="match status" value="1"/>
</dbReference>
<dbReference type="Gene3D" id="3.30.300.30">
    <property type="match status" value="1"/>
</dbReference>
<dbReference type="CDD" id="cd17631">
    <property type="entry name" value="FACL_FadD13-like"/>
    <property type="match status" value="1"/>
</dbReference>
<dbReference type="PANTHER" id="PTHR43767:SF1">
    <property type="entry name" value="NONRIBOSOMAL PEPTIDE SYNTHASE PES1 (EUROFUNG)-RELATED"/>
    <property type="match status" value="1"/>
</dbReference>
<dbReference type="InterPro" id="IPR020845">
    <property type="entry name" value="AMP-binding_CS"/>
</dbReference>
<comment type="similarity">
    <text evidence="1">Belongs to the ATP-dependent AMP-binding enzyme family.</text>
</comment>
<dbReference type="STRING" id="1219011.GCA_001895045_04091"/>
<dbReference type="InterPro" id="IPR000873">
    <property type="entry name" value="AMP-dep_synth/lig_dom"/>
</dbReference>
<dbReference type="Proteomes" id="UP000249091">
    <property type="component" value="Chromosome 1"/>
</dbReference>
<dbReference type="InterPro" id="IPR042099">
    <property type="entry name" value="ANL_N_sf"/>
</dbReference>
<dbReference type="RefSeq" id="WP_072704915.1">
    <property type="nucleotide sequence ID" value="NZ_JAFBBL010000001.1"/>
</dbReference>
<evidence type="ECO:0000256" key="2">
    <source>
        <dbReference type="ARBA" id="ARBA00022598"/>
    </source>
</evidence>
<dbReference type="PROSITE" id="PS00455">
    <property type="entry name" value="AMP_BINDING"/>
    <property type="match status" value="1"/>
</dbReference>
<keyword evidence="2 5" id="KW-0436">Ligase</keyword>
<dbReference type="EMBL" id="LS483468">
    <property type="protein sequence ID" value="SQI32722.1"/>
    <property type="molecule type" value="Genomic_DNA"/>
</dbReference>
<protein>
    <submittedName>
        <fullName evidence="5">Acyl-CoA ligase</fullName>
        <ecNumber evidence="5">6.2.1.-</ecNumber>
    </submittedName>
</protein>
<dbReference type="FunFam" id="3.30.300.30:FF:000008">
    <property type="entry name" value="2,3-dihydroxybenzoate-AMP ligase"/>
    <property type="match status" value="1"/>
</dbReference>
<evidence type="ECO:0000259" key="4">
    <source>
        <dbReference type="Pfam" id="PF13193"/>
    </source>
</evidence>
<dbReference type="EC" id="6.2.1.-" evidence="5"/>
<evidence type="ECO:0000256" key="1">
    <source>
        <dbReference type="ARBA" id="ARBA00006432"/>
    </source>
</evidence>
<reference evidence="5 6" key="1">
    <citation type="submission" date="2018-06" db="EMBL/GenBank/DDBJ databases">
        <authorList>
            <consortium name="Pathogen Informatics"/>
            <person name="Doyle S."/>
        </authorList>
    </citation>
    <scope>NUCLEOTIDE SEQUENCE [LARGE SCALE GENOMIC DNA]</scope>
    <source>
        <strain evidence="5 6">NCTC10994</strain>
    </source>
</reference>
<keyword evidence="6" id="KW-1185">Reference proteome</keyword>
<dbReference type="AlphaFoldDB" id="A0A2X4UE22"/>
<feature type="domain" description="AMP-binding enzyme C-terminal" evidence="4">
    <location>
        <begin position="445"/>
        <end position="521"/>
    </location>
</feature>
<evidence type="ECO:0000259" key="3">
    <source>
        <dbReference type="Pfam" id="PF00501"/>
    </source>
</evidence>
<evidence type="ECO:0000313" key="5">
    <source>
        <dbReference type="EMBL" id="SQI32722.1"/>
    </source>
</evidence>
<dbReference type="InterPro" id="IPR025110">
    <property type="entry name" value="AMP-bd_C"/>
</dbReference>
<dbReference type="InterPro" id="IPR050237">
    <property type="entry name" value="ATP-dep_AMP-bd_enzyme"/>
</dbReference>
<dbReference type="Pfam" id="PF13193">
    <property type="entry name" value="AMP-binding_C"/>
    <property type="match status" value="1"/>
</dbReference>
<dbReference type="Gene3D" id="3.40.50.12780">
    <property type="entry name" value="N-terminal domain of ligase-like"/>
    <property type="match status" value="1"/>
</dbReference>
<dbReference type="NCBIfam" id="NF004837">
    <property type="entry name" value="PRK06187.1"/>
    <property type="match status" value="1"/>
</dbReference>